<name>W4V4T0_9FIRM</name>
<feature type="domain" description="UvrD-like helicase C-terminal" evidence="3">
    <location>
        <begin position="49"/>
        <end position="97"/>
    </location>
</feature>
<evidence type="ECO:0000313" key="5">
    <source>
        <dbReference type="Proteomes" id="UP000019109"/>
    </source>
</evidence>
<dbReference type="Proteomes" id="UP000019109">
    <property type="component" value="Unassembled WGS sequence"/>
</dbReference>
<dbReference type="Gene3D" id="3.40.50.300">
    <property type="entry name" value="P-loop containing nucleotide triphosphate hydrolases"/>
    <property type="match status" value="1"/>
</dbReference>
<dbReference type="EMBL" id="BAVR01000010">
    <property type="protein sequence ID" value="GAE87769.1"/>
    <property type="molecule type" value="Genomic_DNA"/>
</dbReference>
<dbReference type="GO" id="GO:0009338">
    <property type="term" value="C:exodeoxyribonuclease V complex"/>
    <property type="evidence" value="ECO:0007669"/>
    <property type="project" value="TreeGrafter"/>
</dbReference>
<dbReference type="CDD" id="cd18809">
    <property type="entry name" value="SF1_C_RecD"/>
    <property type="match status" value="1"/>
</dbReference>
<dbReference type="AlphaFoldDB" id="W4V4T0"/>
<keyword evidence="4" id="KW-0378">Hydrolase</keyword>
<organism evidence="4 5">
    <name type="scientific">Acetivibrio straminisolvens JCM 21531</name>
    <dbReference type="NCBI Taxonomy" id="1294263"/>
    <lineage>
        <taxon>Bacteria</taxon>
        <taxon>Bacillati</taxon>
        <taxon>Bacillota</taxon>
        <taxon>Clostridia</taxon>
        <taxon>Eubacteriales</taxon>
        <taxon>Oscillospiraceae</taxon>
        <taxon>Acetivibrio</taxon>
    </lineage>
</organism>
<dbReference type="Pfam" id="PF13538">
    <property type="entry name" value="UvrD_C_2"/>
    <property type="match status" value="1"/>
</dbReference>
<protein>
    <submittedName>
        <fullName evidence="4">RecD-like DNA helicase YrrC</fullName>
    </submittedName>
</protein>
<keyword evidence="4" id="KW-0347">Helicase</keyword>
<evidence type="ECO:0000259" key="3">
    <source>
        <dbReference type="Pfam" id="PF13538"/>
    </source>
</evidence>
<proteinExistence type="predicted"/>
<sequence length="135" mass="15387">MTQQEGTGVFNGDMGVIVEIDDEEQKIKVCFDDERLVGYDFTILDELEPAYAITIHKSQGSEFPVVILPVFPGPSVLMTRNLLYTAITRARELVILVGNRDCLFEMIMNDRETKRNSDLAEKLRKCVVGMDWLKQ</sequence>
<dbReference type="GO" id="GO:0017116">
    <property type="term" value="F:single-stranded DNA helicase activity"/>
    <property type="evidence" value="ECO:0007669"/>
    <property type="project" value="TreeGrafter"/>
</dbReference>
<dbReference type="InterPro" id="IPR050534">
    <property type="entry name" value="Coronavir_polyprotein_1ab"/>
</dbReference>
<dbReference type="InterPro" id="IPR027417">
    <property type="entry name" value="P-loop_NTPase"/>
</dbReference>
<reference evidence="4" key="1">
    <citation type="journal article" date="2014" name="Genome Announc.">
        <title>Draft Genome Sequence of Clostridium straminisolvens Strain JCM 21531T, Isolated from a Cellulose-Degrading Bacterial Community.</title>
        <authorList>
            <person name="Yuki M."/>
            <person name="Oshima K."/>
            <person name="Suda W."/>
            <person name="Sakamoto M."/>
            <person name="Kitamura K."/>
            <person name="Iida T."/>
            <person name="Hattori M."/>
            <person name="Ohkuma M."/>
        </authorList>
    </citation>
    <scope>NUCLEOTIDE SEQUENCE [LARGE SCALE GENOMIC DNA]</scope>
    <source>
        <strain evidence="4">JCM 21531</strain>
    </source>
</reference>
<evidence type="ECO:0000313" key="4">
    <source>
        <dbReference type="EMBL" id="GAE87769.1"/>
    </source>
</evidence>
<dbReference type="InterPro" id="IPR027785">
    <property type="entry name" value="UvrD-like_helicase_C"/>
</dbReference>
<gene>
    <name evidence="4" type="ORF">JCM21531_1166</name>
</gene>
<keyword evidence="2" id="KW-0067">ATP-binding</keyword>
<dbReference type="STRING" id="1294263.JCM21531_1166"/>
<accession>W4V4T0</accession>
<keyword evidence="1" id="KW-0547">Nucleotide-binding</keyword>
<keyword evidence="5" id="KW-1185">Reference proteome</keyword>
<evidence type="ECO:0000256" key="1">
    <source>
        <dbReference type="ARBA" id="ARBA00022741"/>
    </source>
</evidence>
<dbReference type="GO" id="GO:0006310">
    <property type="term" value="P:DNA recombination"/>
    <property type="evidence" value="ECO:0007669"/>
    <property type="project" value="TreeGrafter"/>
</dbReference>
<dbReference type="SUPFAM" id="SSF52540">
    <property type="entry name" value="P-loop containing nucleoside triphosphate hydrolases"/>
    <property type="match status" value="1"/>
</dbReference>
<comment type="caution">
    <text evidence="4">The sequence shown here is derived from an EMBL/GenBank/DDBJ whole genome shotgun (WGS) entry which is preliminary data.</text>
</comment>
<evidence type="ECO:0000256" key="2">
    <source>
        <dbReference type="ARBA" id="ARBA00022840"/>
    </source>
</evidence>
<dbReference type="GO" id="GO:0005524">
    <property type="term" value="F:ATP binding"/>
    <property type="evidence" value="ECO:0007669"/>
    <property type="project" value="UniProtKB-KW"/>
</dbReference>
<dbReference type="PANTHER" id="PTHR43788">
    <property type="entry name" value="DNA2/NAM7 HELICASE FAMILY MEMBER"/>
    <property type="match status" value="1"/>
</dbReference>
<dbReference type="PANTHER" id="PTHR43788:SF6">
    <property type="entry name" value="DNA HELICASE B"/>
    <property type="match status" value="1"/>
</dbReference>